<organism evidence="3 4">
    <name type="scientific">Hyphomicrobium nitrativorans NL23</name>
    <dbReference type="NCBI Taxonomy" id="1029756"/>
    <lineage>
        <taxon>Bacteria</taxon>
        <taxon>Pseudomonadati</taxon>
        <taxon>Pseudomonadota</taxon>
        <taxon>Alphaproteobacteria</taxon>
        <taxon>Hyphomicrobiales</taxon>
        <taxon>Hyphomicrobiaceae</taxon>
        <taxon>Hyphomicrobium</taxon>
    </lineage>
</organism>
<dbReference type="InterPro" id="IPR036291">
    <property type="entry name" value="NAD(P)-bd_dom_sf"/>
</dbReference>
<sequence>MARPLEGKVALVTGASRGIGRAIAERLAADGALVAVHYGSNRGAADETVGSIEAAGGKAFAVGANLAASDGVTTLYAALDKELQARNGSTALDILVNNAGIAPFVSFEDTTEEVLDEIYAVNVRSVFFISQQGAKRLRDGGRIVNISSGVVRTPFVDVAAYSALKAPLDNLTKTLAVLLGPRGITVNAVSPGAIETDMGAFLKDPAVAEGIKSKQALKRIGQAEDIADVVGFLAGLESRWVTGQVIEASGGSALTF</sequence>
<evidence type="ECO:0000256" key="2">
    <source>
        <dbReference type="ARBA" id="ARBA00023002"/>
    </source>
</evidence>
<protein>
    <submittedName>
        <fullName evidence="3">Short-chain dehydrogenase</fullName>
    </submittedName>
</protein>
<evidence type="ECO:0000313" key="4">
    <source>
        <dbReference type="Proteomes" id="UP000018542"/>
    </source>
</evidence>
<accession>V5SBX9</accession>
<dbReference type="HOGENOM" id="CLU_010194_1_3_5"/>
<comment type="similarity">
    <text evidence="1">Belongs to the short-chain dehydrogenases/reductases (SDR) family.</text>
</comment>
<dbReference type="PANTHER" id="PTHR43639">
    <property type="entry name" value="OXIDOREDUCTASE, SHORT-CHAIN DEHYDROGENASE/REDUCTASE FAMILY (AFU_ORTHOLOGUE AFUA_5G02870)"/>
    <property type="match status" value="1"/>
</dbReference>
<proteinExistence type="inferred from homology"/>
<dbReference type="PRINTS" id="PR00080">
    <property type="entry name" value="SDRFAMILY"/>
</dbReference>
<dbReference type="RefSeq" id="WP_023785863.1">
    <property type="nucleotide sequence ID" value="NC_022997.1"/>
</dbReference>
<dbReference type="KEGG" id="hni:W911_02165"/>
<evidence type="ECO:0000313" key="3">
    <source>
        <dbReference type="EMBL" id="AHB47479.1"/>
    </source>
</evidence>
<keyword evidence="4" id="KW-1185">Reference proteome</keyword>
<gene>
    <name evidence="3" type="ORF">W911_02165</name>
</gene>
<dbReference type="AlphaFoldDB" id="V5SBX9"/>
<evidence type="ECO:0000256" key="1">
    <source>
        <dbReference type="ARBA" id="ARBA00006484"/>
    </source>
</evidence>
<dbReference type="Proteomes" id="UP000018542">
    <property type="component" value="Chromosome"/>
</dbReference>
<dbReference type="STRING" id="1029756.W911_02165"/>
<name>V5SBX9_9HYPH</name>
<dbReference type="PANTHER" id="PTHR43639:SF1">
    <property type="entry name" value="SHORT-CHAIN DEHYDROGENASE_REDUCTASE FAMILY PROTEIN"/>
    <property type="match status" value="1"/>
</dbReference>
<dbReference type="PRINTS" id="PR00081">
    <property type="entry name" value="GDHRDH"/>
</dbReference>
<dbReference type="EMBL" id="CP006912">
    <property type="protein sequence ID" value="AHB47479.1"/>
    <property type="molecule type" value="Genomic_DNA"/>
</dbReference>
<dbReference type="OrthoDB" id="9803333at2"/>
<dbReference type="PATRIC" id="fig|1029756.8.peg.460"/>
<dbReference type="InterPro" id="IPR002347">
    <property type="entry name" value="SDR_fam"/>
</dbReference>
<dbReference type="GO" id="GO:0016491">
    <property type="term" value="F:oxidoreductase activity"/>
    <property type="evidence" value="ECO:0007669"/>
    <property type="project" value="UniProtKB-KW"/>
</dbReference>
<dbReference type="SUPFAM" id="SSF51735">
    <property type="entry name" value="NAD(P)-binding Rossmann-fold domains"/>
    <property type="match status" value="1"/>
</dbReference>
<dbReference type="Pfam" id="PF13561">
    <property type="entry name" value="adh_short_C2"/>
    <property type="match status" value="1"/>
</dbReference>
<keyword evidence="2" id="KW-0560">Oxidoreductase</keyword>
<dbReference type="Gene3D" id="3.40.50.720">
    <property type="entry name" value="NAD(P)-binding Rossmann-like Domain"/>
    <property type="match status" value="1"/>
</dbReference>
<dbReference type="FunFam" id="3.40.50.720:FF:000084">
    <property type="entry name" value="Short-chain dehydrogenase reductase"/>
    <property type="match status" value="1"/>
</dbReference>
<reference evidence="3 4" key="1">
    <citation type="journal article" date="2014" name="Genome Announc.">
        <title>Complete Genome Sequence of Hyphomicrobium nitrativorans Strain NL23, a Denitrifying Bacterium Isolated from Biofilm of a Methanol-Fed Denitrification System Treating Seawater at the Montreal Biodome.</title>
        <authorList>
            <person name="Martineau C."/>
            <person name="Villeneuve C."/>
            <person name="Mauffrey F."/>
            <person name="Villemur R."/>
        </authorList>
    </citation>
    <scope>NUCLEOTIDE SEQUENCE [LARGE SCALE GENOMIC DNA]</scope>
    <source>
        <strain evidence="3">NL23</strain>
    </source>
</reference>